<gene>
    <name evidence="19" type="ORF">NDU88_000587</name>
</gene>
<dbReference type="InterPro" id="IPR000276">
    <property type="entry name" value="GPCR_Rhodpsn"/>
</dbReference>
<evidence type="ECO:0000313" key="19">
    <source>
        <dbReference type="EMBL" id="KAJ1168669.1"/>
    </source>
</evidence>
<evidence type="ECO:0000256" key="11">
    <source>
        <dbReference type="ARBA" id="ARBA00023170"/>
    </source>
</evidence>
<sequence length="396" mass="43399">MSAPHNFSTDSGDEDDYSSYMDAMSYNALENETYCEYSDWTPTHVLMPTIYTLVFLLGISGNGLVLWTIYRNPEKRRSADTFIASLALADLAFVVTLPLWAVYTALDYHWPFGSLACKLSSYLTSLNMYASVFCLTCLSFDRYLAIVHSLTNGRVRSRFSGLVATGVLWALAAVLALPVLVFRGTGPSQEKAERTTCQMDYVGVVGKATEIQWMTTLSILSTLLGFVAPFAVMLTCYVFIGRTISSHFQKQRHEVLRKRRLLSIITTLVACFAACWLPFHLVKITYLLMDQDPLPGAVPGRAVLRPAAATAQEPAGLPPGGQVRQPVLREPRGQAVRRDQGAPGHPDGGDAHPLQSLSPEPDYWPPAARPAESAQTTTNFMDPATGAINPGVQQAL</sequence>
<proteinExistence type="inferred from homology"/>
<reference evidence="19" key="1">
    <citation type="journal article" date="2022" name="bioRxiv">
        <title>Sequencing and chromosome-scale assembly of the giantPleurodeles waltlgenome.</title>
        <authorList>
            <person name="Brown T."/>
            <person name="Elewa A."/>
            <person name="Iarovenko S."/>
            <person name="Subramanian E."/>
            <person name="Araus A.J."/>
            <person name="Petzold A."/>
            <person name="Susuki M."/>
            <person name="Suzuki K.-i.T."/>
            <person name="Hayashi T."/>
            <person name="Toyoda A."/>
            <person name="Oliveira C."/>
            <person name="Osipova E."/>
            <person name="Leigh N.D."/>
            <person name="Simon A."/>
            <person name="Yun M.H."/>
        </authorList>
    </citation>
    <scope>NUCLEOTIDE SEQUENCE</scope>
    <source>
        <strain evidence="19">20211129_DDA</strain>
        <tissue evidence="19">Liver</tissue>
    </source>
</reference>
<dbReference type="GO" id="GO:0006955">
    <property type="term" value="P:immune response"/>
    <property type="evidence" value="ECO:0007669"/>
    <property type="project" value="TreeGrafter"/>
</dbReference>
<evidence type="ECO:0000256" key="16">
    <source>
        <dbReference type="SAM" id="MobiDB-lite"/>
    </source>
</evidence>
<keyword evidence="6 15" id="KW-0812">Transmembrane</keyword>
<keyword evidence="10" id="KW-1015">Disulfide bond</keyword>
<accession>A0AAV7SXP8</accession>
<keyword evidence="8 15" id="KW-0297">G-protein coupled receptor</keyword>
<keyword evidence="4" id="KW-1003">Cell membrane</keyword>
<evidence type="ECO:0000256" key="6">
    <source>
        <dbReference type="ARBA" id="ARBA00022692"/>
    </source>
</evidence>
<dbReference type="EMBL" id="JANPWB010000007">
    <property type="protein sequence ID" value="KAJ1168669.1"/>
    <property type="molecule type" value="Genomic_DNA"/>
</dbReference>
<keyword evidence="14 15" id="KW-0807">Transducer</keyword>
<keyword evidence="5" id="KW-0037">Angiogenesis</keyword>
<dbReference type="Pfam" id="PF00001">
    <property type="entry name" value="7tm_1"/>
    <property type="match status" value="1"/>
</dbReference>
<organism evidence="19 20">
    <name type="scientific">Pleurodeles waltl</name>
    <name type="common">Iberian ribbed newt</name>
    <dbReference type="NCBI Taxonomy" id="8319"/>
    <lineage>
        <taxon>Eukaryota</taxon>
        <taxon>Metazoa</taxon>
        <taxon>Chordata</taxon>
        <taxon>Craniata</taxon>
        <taxon>Vertebrata</taxon>
        <taxon>Euteleostomi</taxon>
        <taxon>Amphibia</taxon>
        <taxon>Batrachia</taxon>
        <taxon>Caudata</taxon>
        <taxon>Salamandroidea</taxon>
        <taxon>Salamandridae</taxon>
        <taxon>Pleurodelinae</taxon>
        <taxon>Pleurodeles</taxon>
    </lineage>
</organism>
<evidence type="ECO:0000256" key="9">
    <source>
        <dbReference type="ARBA" id="ARBA00023136"/>
    </source>
</evidence>
<dbReference type="PANTHER" id="PTHR10489:SF953">
    <property type="entry name" value="APELIN RECEPTOR"/>
    <property type="match status" value="1"/>
</dbReference>
<evidence type="ECO:0000256" key="14">
    <source>
        <dbReference type="ARBA" id="ARBA00023224"/>
    </source>
</evidence>
<dbReference type="GO" id="GO:0019722">
    <property type="term" value="P:calcium-mediated signaling"/>
    <property type="evidence" value="ECO:0007669"/>
    <property type="project" value="TreeGrafter"/>
</dbReference>
<evidence type="ECO:0000313" key="20">
    <source>
        <dbReference type="Proteomes" id="UP001066276"/>
    </source>
</evidence>
<keyword evidence="20" id="KW-1185">Reference proteome</keyword>
<dbReference type="PROSITE" id="PS50262">
    <property type="entry name" value="G_PROTEIN_RECEP_F1_2"/>
    <property type="match status" value="1"/>
</dbReference>
<keyword evidence="13" id="KW-0306">Gastrulation</keyword>
<dbReference type="GO" id="GO:0019957">
    <property type="term" value="F:C-C chemokine binding"/>
    <property type="evidence" value="ECO:0007669"/>
    <property type="project" value="TreeGrafter"/>
</dbReference>
<dbReference type="PANTHER" id="PTHR10489">
    <property type="entry name" value="CELL ADHESION MOLECULE"/>
    <property type="match status" value="1"/>
</dbReference>
<comment type="caution">
    <text evidence="19">The sequence shown here is derived from an EMBL/GenBank/DDBJ whole genome shotgun (WGS) entry which is preliminary data.</text>
</comment>
<comment type="similarity">
    <text evidence="15">Belongs to the G-protein coupled receptor 1 family.</text>
</comment>
<keyword evidence="9 17" id="KW-0472">Membrane</keyword>
<feature type="transmembrane region" description="Helical" evidence="17">
    <location>
        <begin position="50"/>
        <end position="70"/>
    </location>
</feature>
<feature type="transmembrane region" description="Helical" evidence="17">
    <location>
        <begin position="82"/>
        <end position="106"/>
    </location>
</feature>
<keyword evidence="3" id="KW-0217">Developmental protein</keyword>
<evidence type="ECO:0000256" key="13">
    <source>
        <dbReference type="ARBA" id="ARBA00023218"/>
    </source>
</evidence>
<evidence type="ECO:0000256" key="10">
    <source>
        <dbReference type="ARBA" id="ARBA00023157"/>
    </source>
</evidence>
<dbReference type="InterPro" id="IPR000248">
    <property type="entry name" value="ATII_rcpt"/>
</dbReference>
<dbReference type="GO" id="GO:0007204">
    <property type="term" value="P:positive regulation of cytosolic calcium ion concentration"/>
    <property type="evidence" value="ECO:0007669"/>
    <property type="project" value="TreeGrafter"/>
</dbReference>
<dbReference type="GO" id="GO:0009897">
    <property type="term" value="C:external side of plasma membrane"/>
    <property type="evidence" value="ECO:0007669"/>
    <property type="project" value="TreeGrafter"/>
</dbReference>
<evidence type="ECO:0000256" key="2">
    <source>
        <dbReference type="ARBA" id="ARBA00004236"/>
    </source>
</evidence>
<keyword evidence="12" id="KW-0325">Glycoprotein</keyword>
<dbReference type="InterPro" id="IPR017452">
    <property type="entry name" value="GPCR_Rhodpsn_7TM"/>
</dbReference>
<protein>
    <recommendedName>
        <fullName evidence="18">G-protein coupled receptors family 1 profile domain-containing protein</fullName>
    </recommendedName>
</protein>
<evidence type="ECO:0000256" key="7">
    <source>
        <dbReference type="ARBA" id="ARBA00022989"/>
    </source>
</evidence>
<evidence type="ECO:0000256" key="3">
    <source>
        <dbReference type="ARBA" id="ARBA00022473"/>
    </source>
</evidence>
<dbReference type="AlphaFoldDB" id="A0AAV7SXP8"/>
<keyword evidence="7 17" id="KW-1133">Transmembrane helix</keyword>
<evidence type="ECO:0000259" key="18">
    <source>
        <dbReference type="PROSITE" id="PS50262"/>
    </source>
</evidence>
<dbReference type="SUPFAM" id="SSF81321">
    <property type="entry name" value="Family A G protein-coupled receptor-like"/>
    <property type="match status" value="1"/>
</dbReference>
<dbReference type="GO" id="GO:0001525">
    <property type="term" value="P:angiogenesis"/>
    <property type="evidence" value="ECO:0007669"/>
    <property type="project" value="UniProtKB-KW"/>
</dbReference>
<feature type="transmembrane region" description="Helical" evidence="17">
    <location>
        <begin position="126"/>
        <end position="147"/>
    </location>
</feature>
<name>A0AAV7SXP8_PLEWA</name>
<evidence type="ECO:0000256" key="17">
    <source>
        <dbReference type="SAM" id="Phobius"/>
    </source>
</evidence>
<dbReference type="Proteomes" id="UP001066276">
    <property type="component" value="Chromosome 4_1"/>
</dbReference>
<feature type="transmembrane region" description="Helical" evidence="17">
    <location>
        <begin position="159"/>
        <end position="181"/>
    </location>
</feature>
<dbReference type="PRINTS" id="PR00241">
    <property type="entry name" value="ANGIOTENSINR"/>
</dbReference>
<dbReference type="InterPro" id="IPR050119">
    <property type="entry name" value="CCR1-9-like"/>
</dbReference>
<feature type="transmembrane region" description="Helical" evidence="17">
    <location>
        <begin position="219"/>
        <end position="240"/>
    </location>
</feature>
<keyword evidence="11 15" id="KW-0675">Receptor</keyword>
<evidence type="ECO:0000256" key="12">
    <source>
        <dbReference type="ARBA" id="ARBA00023180"/>
    </source>
</evidence>
<feature type="domain" description="G-protein coupled receptors family 1 profile" evidence="18">
    <location>
        <begin position="61"/>
        <end position="284"/>
    </location>
</feature>
<evidence type="ECO:0000256" key="15">
    <source>
        <dbReference type="RuleBase" id="RU000688"/>
    </source>
</evidence>
<feature type="transmembrane region" description="Helical" evidence="17">
    <location>
        <begin position="261"/>
        <end position="279"/>
    </location>
</feature>
<evidence type="ECO:0000256" key="5">
    <source>
        <dbReference type="ARBA" id="ARBA00022657"/>
    </source>
</evidence>
<feature type="region of interest" description="Disordered" evidence="16">
    <location>
        <begin position="332"/>
        <end position="396"/>
    </location>
</feature>
<dbReference type="PRINTS" id="PR00237">
    <property type="entry name" value="GPCRRHODOPSN"/>
</dbReference>
<evidence type="ECO:0000256" key="8">
    <source>
        <dbReference type="ARBA" id="ARBA00023040"/>
    </source>
</evidence>
<dbReference type="Gene3D" id="1.20.1070.10">
    <property type="entry name" value="Rhodopsin 7-helix transmembrane proteins"/>
    <property type="match status" value="1"/>
</dbReference>
<evidence type="ECO:0000256" key="4">
    <source>
        <dbReference type="ARBA" id="ARBA00022475"/>
    </source>
</evidence>
<dbReference type="GO" id="GO:0007369">
    <property type="term" value="P:gastrulation"/>
    <property type="evidence" value="ECO:0007669"/>
    <property type="project" value="UniProtKB-KW"/>
</dbReference>
<dbReference type="GO" id="GO:0016493">
    <property type="term" value="F:C-C chemokine receptor activity"/>
    <property type="evidence" value="ECO:0007669"/>
    <property type="project" value="TreeGrafter"/>
</dbReference>
<comment type="subcellular location">
    <subcellularLocation>
        <location evidence="2">Cell membrane</location>
    </subcellularLocation>
    <subcellularLocation>
        <location evidence="1">Membrane</location>
        <topology evidence="1">Multi-pass membrane protein</topology>
    </subcellularLocation>
</comment>
<dbReference type="PROSITE" id="PS00237">
    <property type="entry name" value="G_PROTEIN_RECEP_F1_1"/>
    <property type="match status" value="1"/>
</dbReference>
<dbReference type="GO" id="GO:0030593">
    <property type="term" value="P:neutrophil chemotaxis"/>
    <property type="evidence" value="ECO:0007669"/>
    <property type="project" value="TreeGrafter"/>
</dbReference>
<evidence type="ECO:0000256" key="1">
    <source>
        <dbReference type="ARBA" id="ARBA00004141"/>
    </source>
</evidence>